<organism evidence="1 2">
    <name type="scientific">Flagellimonas oceani</name>
    <dbReference type="NCBI Taxonomy" id="2698672"/>
    <lineage>
        <taxon>Bacteria</taxon>
        <taxon>Pseudomonadati</taxon>
        <taxon>Bacteroidota</taxon>
        <taxon>Flavobacteriia</taxon>
        <taxon>Flavobacteriales</taxon>
        <taxon>Flavobacteriaceae</taxon>
        <taxon>Flagellimonas</taxon>
    </lineage>
</organism>
<dbReference type="KEGG" id="mut:GVT53_03780"/>
<accession>A0A6G7IZK2</accession>
<protein>
    <recommendedName>
        <fullName evidence="3">Inovirus Gp2 family protein</fullName>
    </recommendedName>
</protein>
<name>A0A6G7IZK2_9FLAO</name>
<sequence>MFRKIDKSANNRITNPNRELLKKQVKTLHRKLKKKDDITTYYVIESDTNKGGKYHTHLLIKYNNQENLYNGLSRFIGGTTWEEKDWGLDTLKTCKGTFGEVDVHPIHDEVEFMRYMDKKEMIEKPLI</sequence>
<dbReference type="AlphaFoldDB" id="A0A6G7IZK2"/>
<keyword evidence="2" id="KW-1185">Reference proteome</keyword>
<evidence type="ECO:0000313" key="1">
    <source>
        <dbReference type="EMBL" id="QII43830.1"/>
    </source>
</evidence>
<dbReference type="RefSeq" id="WP_166247491.1">
    <property type="nucleotide sequence ID" value="NZ_CP049616.1"/>
</dbReference>
<gene>
    <name evidence="1" type="ORF">GVT53_03780</name>
</gene>
<evidence type="ECO:0008006" key="3">
    <source>
        <dbReference type="Google" id="ProtNLM"/>
    </source>
</evidence>
<proteinExistence type="predicted"/>
<evidence type="ECO:0000313" key="2">
    <source>
        <dbReference type="Proteomes" id="UP000502928"/>
    </source>
</evidence>
<dbReference type="Proteomes" id="UP000502928">
    <property type="component" value="Chromosome"/>
</dbReference>
<reference evidence="1 2" key="1">
    <citation type="submission" date="2020-02" db="EMBL/GenBank/DDBJ databases">
        <title>Complete genome of Muricauda sp. 501str8.</title>
        <authorList>
            <person name="Dong B."/>
            <person name="Zhu S."/>
            <person name="Yang J."/>
            <person name="Chen J."/>
        </authorList>
    </citation>
    <scope>NUCLEOTIDE SEQUENCE [LARGE SCALE GENOMIC DNA]</scope>
    <source>
        <strain evidence="1 2">501str8</strain>
    </source>
</reference>
<dbReference type="EMBL" id="CP049616">
    <property type="protein sequence ID" value="QII43830.1"/>
    <property type="molecule type" value="Genomic_DNA"/>
</dbReference>